<dbReference type="PANTHER" id="PTHR33545:SF5">
    <property type="entry name" value="UPF0750 MEMBRANE PROTEIN YITT"/>
    <property type="match status" value="1"/>
</dbReference>
<sequence>MGTVKAPNRGLCDDRSVITPTMSTPSLPAAAPAAPVSATASLRHGLFEDVQALFTGTLFVGIAMMMFAQAGLLTGSTAGLAFVLHYATGWPFGLIFFAINIPFYWFAWTRVGRTFTVKTFICVGALSLITEMGPRLIHIDYLHPAFAAIAGGLLMGSGLLFLARHRSSLGGATIASLYLQDRYGIRAGKVQMAIDCCVVLLALWVVPFERVAWSVLAAVIMGVFLAVSHRPGRYAGQ</sequence>
<evidence type="ECO:0000256" key="6">
    <source>
        <dbReference type="SAM" id="Phobius"/>
    </source>
</evidence>
<dbReference type="InterPro" id="IPR051461">
    <property type="entry name" value="UPF0750_membrane"/>
</dbReference>
<proteinExistence type="predicted"/>
<dbReference type="GO" id="GO:0005886">
    <property type="term" value="C:plasma membrane"/>
    <property type="evidence" value="ECO:0007669"/>
    <property type="project" value="UniProtKB-SubCell"/>
</dbReference>
<evidence type="ECO:0000256" key="5">
    <source>
        <dbReference type="ARBA" id="ARBA00023136"/>
    </source>
</evidence>
<feature type="transmembrane region" description="Helical" evidence="6">
    <location>
        <begin position="141"/>
        <end position="162"/>
    </location>
</feature>
<keyword evidence="4 6" id="KW-1133">Transmembrane helix</keyword>
<feature type="transmembrane region" description="Helical" evidence="6">
    <location>
        <begin position="111"/>
        <end position="129"/>
    </location>
</feature>
<keyword evidence="3 6" id="KW-0812">Transmembrane</keyword>
<reference evidence="7 8" key="1">
    <citation type="submission" date="2016-10" db="EMBL/GenBank/DDBJ databases">
        <authorList>
            <person name="de Groot N.N."/>
        </authorList>
    </citation>
    <scope>NUCLEOTIDE SEQUENCE [LARGE SCALE GENOMIC DNA]</scope>
    <source>
        <strain evidence="7 8">LMG 24775</strain>
    </source>
</reference>
<evidence type="ECO:0000313" key="8">
    <source>
        <dbReference type="Proteomes" id="UP000183417"/>
    </source>
</evidence>
<feature type="transmembrane region" description="Helical" evidence="6">
    <location>
        <begin position="211"/>
        <end position="228"/>
    </location>
</feature>
<name>A0A1H3RRT9_9BURK</name>
<feature type="transmembrane region" description="Helical" evidence="6">
    <location>
        <begin position="183"/>
        <end position="205"/>
    </location>
</feature>
<gene>
    <name evidence="7" type="ORF">SAMN05421547_116119</name>
</gene>
<protein>
    <submittedName>
        <fullName evidence="7">Uncharacterized membrane-anchored protein YitT, contains DUF161 and DUF2179 domains</fullName>
    </submittedName>
</protein>
<comment type="subcellular location">
    <subcellularLocation>
        <location evidence="1">Cell membrane</location>
        <topology evidence="1">Multi-pass membrane protein</topology>
    </subcellularLocation>
</comment>
<keyword evidence="2" id="KW-1003">Cell membrane</keyword>
<organism evidence="7 8">
    <name type="scientific">Delftia lacustris</name>
    <dbReference type="NCBI Taxonomy" id="558537"/>
    <lineage>
        <taxon>Bacteria</taxon>
        <taxon>Pseudomonadati</taxon>
        <taxon>Pseudomonadota</taxon>
        <taxon>Betaproteobacteria</taxon>
        <taxon>Burkholderiales</taxon>
        <taxon>Comamonadaceae</taxon>
        <taxon>Delftia</taxon>
    </lineage>
</organism>
<evidence type="ECO:0000256" key="1">
    <source>
        <dbReference type="ARBA" id="ARBA00004651"/>
    </source>
</evidence>
<dbReference type="InterPro" id="IPR003740">
    <property type="entry name" value="YitT"/>
</dbReference>
<evidence type="ECO:0000256" key="2">
    <source>
        <dbReference type="ARBA" id="ARBA00022475"/>
    </source>
</evidence>
<keyword evidence="5 6" id="KW-0472">Membrane</keyword>
<accession>A0A1H3RRT9</accession>
<dbReference type="AlphaFoldDB" id="A0A1H3RRT9"/>
<evidence type="ECO:0000313" key="7">
    <source>
        <dbReference type="EMBL" id="SDZ28065.1"/>
    </source>
</evidence>
<dbReference type="PANTHER" id="PTHR33545">
    <property type="entry name" value="UPF0750 MEMBRANE PROTEIN YITT-RELATED"/>
    <property type="match status" value="1"/>
</dbReference>
<feature type="transmembrane region" description="Helical" evidence="6">
    <location>
        <begin position="78"/>
        <end position="99"/>
    </location>
</feature>
<evidence type="ECO:0000256" key="3">
    <source>
        <dbReference type="ARBA" id="ARBA00022692"/>
    </source>
</evidence>
<dbReference type="Proteomes" id="UP000183417">
    <property type="component" value="Unassembled WGS sequence"/>
</dbReference>
<feature type="transmembrane region" description="Helical" evidence="6">
    <location>
        <begin position="52"/>
        <end position="72"/>
    </location>
</feature>
<dbReference type="Pfam" id="PF02588">
    <property type="entry name" value="YitT_membrane"/>
    <property type="match status" value="1"/>
</dbReference>
<evidence type="ECO:0000256" key="4">
    <source>
        <dbReference type="ARBA" id="ARBA00022989"/>
    </source>
</evidence>
<dbReference type="EMBL" id="FNPE01000016">
    <property type="protein sequence ID" value="SDZ28065.1"/>
    <property type="molecule type" value="Genomic_DNA"/>
</dbReference>